<feature type="domain" description="STEEP1" evidence="3">
    <location>
        <begin position="16"/>
        <end position="116"/>
    </location>
</feature>
<dbReference type="EMBL" id="GL832980">
    <property type="protein sequence ID" value="EGD78020.1"/>
    <property type="molecule type" value="Genomic_DNA"/>
</dbReference>
<dbReference type="AlphaFoldDB" id="F2ULM1"/>
<dbReference type="STRING" id="946362.F2ULM1"/>
<feature type="compositionally biased region" description="Polar residues" evidence="2">
    <location>
        <begin position="156"/>
        <end position="165"/>
    </location>
</feature>
<dbReference type="eggNOG" id="KOG4397">
    <property type="taxonomic scope" value="Eukaryota"/>
</dbReference>
<dbReference type="OrthoDB" id="418131at2759"/>
<comment type="similarity">
    <text evidence="1">Belongs to the STEEP1 family.</text>
</comment>
<dbReference type="FunCoup" id="F2ULM1">
    <property type="interactions" value="1507"/>
</dbReference>
<dbReference type="InterPro" id="IPR057965">
    <property type="entry name" value="STEEP1_dom"/>
</dbReference>
<dbReference type="RefSeq" id="XP_004990082.1">
    <property type="nucleotide sequence ID" value="XM_004990025.1"/>
</dbReference>
<dbReference type="Pfam" id="PF25809">
    <property type="entry name" value="STEEP1"/>
    <property type="match status" value="1"/>
</dbReference>
<evidence type="ECO:0000313" key="5">
    <source>
        <dbReference type="Proteomes" id="UP000007799"/>
    </source>
</evidence>
<name>F2ULM1_SALR5</name>
<feature type="region of interest" description="Disordered" evidence="2">
    <location>
        <begin position="156"/>
        <end position="209"/>
    </location>
</feature>
<dbReference type="GO" id="GO:0090158">
    <property type="term" value="P:endoplasmic reticulum membrane organization"/>
    <property type="evidence" value="ECO:0007669"/>
    <property type="project" value="TreeGrafter"/>
</dbReference>
<dbReference type="PANTHER" id="PTHR46355">
    <property type="entry name" value="UPF0428 PROTEIN CXORF56"/>
    <property type="match status" value="1"/>
</dbReference>
<dbReference type="GeneID" id="16070634"/>
<keyword evidence="5" id="KW-1185">Reference proteome</keyword>
<evidence type="ECO:0000256" key="1">
    <source>
        <dbReference type="ARBA" id="ARBA00024205"/>
    </source>
</evidence>
<dbReference type="GO" id="GO:0006888">
    <property type="term" value="P:endoplasmic reticulum to Golgi vesicle-mediated transport"/>
    <property type="evidence" value="ECO:0007669"/>
    <property type="project" value="TreeGrafter"/>
</dbReference>
<evidence type="ECO:0000313" key="4">
    <source>
        <dbReference type="EMBL" id="EGD78020.1"/>
    </source>
</evidence>
<accession>F2ULM1</accession>
<dbReference type="GO" id="GO:0005737">
    <property type="term" value="C:cytoplasm"/>
    <property type="evidence" value="ECO:0007669"/>
    <property type="project" value="GOC"/>
</dbReference>
<gene>
    <name evidence="4" type="ORF">PTSG_09658</name>
</gene>
<dbReference type="PANTHER" id="PTHR46355:SF1">
    <property type="entry name" value="STING ER EXIT PROTEIN"/>
    <property type="match status" value="1"/>
</dbReference>
<protein>
    <recommendedName>
        <fullName evidence="3">STEEP1 domain-containing protein</fullName>
    </recommendedName>
</protein>
<dbReference type="InParanoid" id="F2ULM1"/>
<dbReference type="KEGG" id="sre:PTSG_09658"/>
<evidence type="ECO:0000256" key="2">
    <source>
        <dbReference type="SAM" id="MobiDB-lite"/>
    </source>
</evidence>
<reference evidence="4" key="1">
    <citation type="submission" date="2009-08" db="EMBL/GenBank/DDBJ databases">
        <title>Annotation of Salpingoeca rosetta.</title>
        <authorList>
            <consortium name="The Broad Institute Genome Sequencing Platform"/>
            <person name="Russ C."/>
            <person name="Cuomo C."/>
            <person name="Burger G."/>
            <person name="Gray M.W."/>
            <person name="Holland P.W.H."/>
            <person name="King N."/>
            <person name="Lang F.B.F."/>
            <person name="Roger A.J."/>
            <person name="Ruiz-Trillo I."/>
            <person name="Young S.K."/>
            <person name="Zeng Q."/>
            <person name="Gargeya S."/>
            <person name="Alvarado L."/>
            <person name="Berlin A."/>
            <person name="Chapman S.B."/>
            <person name="Chen Z."/>
            <person name="Freedman E."/>
            <person name="Gellesch M."/>
            <person name="Goldberg J."/>
            <person name="Griggs A."/>
            <person name="Gujja S."/>
            <person name="Heilman E."/>
            <person name="Heiman D."/>
            <person name="Howarth C."/>
            <person name="Mehta T."/>
            <person name="Neiman D."/>
            <person name="Pearson M."/>
            <person name="Roberts A."/>
            <person name="Saif S."/>
            <person name="Shea T."/>
            <person name="Shenoy N."/>
            <person name="Sisk P."/>
            <person name="Stolte C."/>
            <person name="Sykes S."/>
            <person name="White J."/>
            <person name="Yandava C."/>
            <person name="Haas B."/>
            <person name="Nusbaum C."/>
            <person name="Birren B."/>
        </authorList>
    </citation>
    <scope>NUCLEOTIDE SEQUENCE [LARGE SCALE GENOMIC DNA]</scope>
    <source>
        <strain evidence="4">ATCC 50818</strain>
    </source>
</reference>
<dbReference type="InterPro" id="IPR029704">
    <property type="entry name" value="STEEP-like"/>
</dbReference>
<evidence type="ECO:0000259" key="3">
    <source>
        <dbReference type="Pfam" id="PF25809"/>
    </source>
</evidence>
<organism evidence="5">
    <name type="scientific">Salpingoeca rosetta (strain ATCC 50818 / BSB-021)</name>
    <dbReference type="NCBI Taxonomy" id="946362"/>
    <lineage>
        <taxon>Eukaryota</taxon>
        <taxon>Choanoflagellata</taxon>
        <taxon>Craspedida</taxon>
        <taxon>Salpingoecidae</taxon>
        <taxon>Salpingoeca</taxon>
    </lineage>
</organism>
<sequence>MPRRGIISTDRDAVPETDVPVYYCLCGHLALISEKPIETLPKRNTDGAAFFDGSKGKYSLNMTSDETIVVRREKGVEVQYCLKCNTCGLPLAYQTDSKSKQYFLRQGALLKSGETSELAKNLPTIEELEEMQASSGEGGKDAKKSIAGSLFAAQYTQTGGQSVRNKSYEADAREVHRAMNKQHRPQGDEGQHQTSSSSSSSAKGTLLTS</sequence>
<dbReference type="Proteomes" id="UP000007799">
    <property type="component" value="Unassembled WGS sequence"/>
</dbReference>
<proteinExistence type="inferred from homology"/>
<feature type="compositionally biased region" description="Basic and acidic residues" evidence="2">
    <location>
        <begin position="166"/>
        <end position="177"/>
    </location>
</feature>